<dbReference type="GO" id="GO:0055085">
    <property type="term" value="P:transmembrane transport"/>
    <property type="evidence" value="ECO:0007669"/>
    <property type="project" value="InterPro"/>
</dbReference>
<name>K2G5U6_9BACT</name>
<accession>K2G5U6</accession>
<feature type="transmembrane region" description="Helical" evidence="5">
    <location>
        <begin position="117"/>
        <end position="143"/>
    </location>
</feature>
<dbReference type="InterPro" id="IPR011547">
    <property type="entry name" value="SLC26A/SulP_dom"/>
</dbReference>
<evidence type="ECO:0000256" key="4">
    <source>
        <dbReference type="ARBA" id="ARBA00023136"/>
    </source>
</evidence>
<reference evidence="7" key="1">
    <citation type="journal article" date="2012" name="Science">
        <title>Fermentation, hydrogen, and sulfur metabolism in multiple uncultivated bacterial phyla.</title>
        <authorList>
            <person name="Wrighton K.C."/>
            <person name="Thomas B.C."/>
            <person name="Sharon I."/>
            <person name="Miller C.S."/>
            <person name="Castelle C.J."/>
            <person name="VerBerkmoes N.C."/>
            <person name="Wilkins M.J."/>
            <person name="Hettich R.L."/>
            <person name="Lipton M.S."/>
            <person name="Williams K.H."/>
            <person name="Long P.E."/>
            <person name="Banfield J.F."/>
        </authorList>
    </citation>
    <scope>NUCLEOTIDE SEQUENCE [LARGE SCALE GENOMIC DNA]</scope>
</reference>
<feature type="transmembrane region" description="Helical" evidence="5">
    <location>
        <begin position="322"/>
        <end position="341"/>
    </location>
</feature>
<evidence type="ECO:0000256" key="1">
    <source>
        <dbReference type="ARBA" id="ARBA00004141"/>
    </source>
</evidence>
<dbReference type="Pfam" id="PF00916">
    <property type="entry name" value="Sulfate_transp"/>
    <property type="match status" value="1"/>
</dbReference>
<feature type="transmembrane region" description="Helical" evidence="5">
    <location>
        <begin position="39"/>
        <end position="56"/>
    </location>
</feature>
<feature type="transmembrane region" description="Helical" evidence="5">
    <location>
        <begin position="87"/>
        <end position="105"/>
    </location>
</feature>
<dbReference type="AlphaFoldDB" id="K2G5U6"/>
<gene>
    <name evidence="7" type="ORF">ACD_2C00135G0003</name>
</gene>
<feature type="transmembrane region" description="Helical" evidence="5">
    <location>
        <begin position="347"/>
        <end position="367"/>
    </location>
</feature>
<feature type="domain" description="SLC26A/SulP transporter" evidence="6">
    <location>
        <begin position="15"/>
        <end position="387"/>
    </location>
</feature>
<keyword evidence="4 5" id="KW-0472">Membrane</keyword>
<dbReference type="InterPro" id="IPR001902">
    <property type="entry name" value="SLC26A/SulP_fam"/>
</dbReference>
<organism evidence="7">
    <name type="scientific">uncultured bacterium</name>
    <name type="common">gcode 4</name>
    <dbReference type="NCBI Taxonomy" id="1234023"/>
    <lineage>
        <taxon>Bacteria</taxon>
        <taxon>environmental samples</taxon>
    </lineage>
</organism>
<proteinExistence type="predicted"/>
<feature type="transmembrane region" description="Helical" evidence="5">
    <location>
        <begin position="12"/>
        <end position="33"/>
    </location>
</feature>
<evidence type="ECO:0000256" key="5">
    <source>
        <dbReference type="SAM" id="Phobius"/>
    </source>
</evidence>
<evidence type="ECO:0000259" key="6">
    <source>
        <dbReference type="Pfam" id="PF00916"/>
    </source>
</evidence>
<dbReference type="GO" id="GO:0016020">
    <property type="term" value="C:membrane"/>
    <property type="evidence" value="ECO:0007669"/>
    <property type="project" value="UniProtKB-SubCell"/>
</dbReference>
<evidence type="ECO:0000256" key="3">
    <source>
        <dbReference type="ARBA" id="ARBA00022989"/>
    </source>
</evidence>
<protein>
    <recommendedName>
        <fullName evidence="6">SLC26A/SulP transporter domain-containing protein</fullName>
    </recommendedName>
</protein>
<feature type="transmembrane region" description="Helical" evidence="5">
    <location>
        <begin position="374"/>
        <end position="392"/>
    </location>
</feature>
<evidence type="ECO:0000256" key="2">
    <source>
        <dbReference type="ARBA" id="ARBA00022692"/>
    </source>
</evidence>
<comment type="subcellular location">
    <subcellularLocation>
        <location evidence="1">Membrane</location>
        <topology evidence="1">Multi-pass membrane protein</topology>
    </subcellularLocation>
</comment>
<feature type="transmembrane region" description="Helical" evidence="5">
    <location>
        <begin position="187"/>
        <end position="205"/>
    </location>
</feature>
<feature type="transmembrane region" description="Helical" evidence="5">
    <location>
        <begin position="251"/>
        <end position="270"/>
    </location>
</feature>
<sequence>MLSNIRTNLKNNWKAWLSVSMINIPLSISLAVASGASPLQGLLTWIWWGIFASIFASSKYNIFWVAGALSWILLTFVLANWANWPGLLPYVAILSWILILMAYFFRITKYITLIPTTALHGFLIGVWISIAVGQLNSALWLALPASEKIYAWFWQTLMHIRDTNLYSFSLFLISFLFLLISKKKFPWFPSVIVLTIAWIWIGYLIKDWTIPWNIMLLSDKYRWMTFSPMLNIFSSIEISSFSDFMDIFRKVFSVSLIVAIIAILETIISAKIAEKITKSKYSREKEVFGLALSNIFSWIFGWLPVTAVFVRTAFNIESGAKSRYSAFLVWIFTLFISLLFFNKWFLFLPFPIIAAILINIAIGLIDIWHLRKLYNMQHFAFYVALITVFFYILEDPTFWIVVGTAVSLLAYLKRMTSGWAKISLFRNKKFMDKLDFAHYVHKEQKDWDIILLKFQDWLNYLNQENNIIHLEQIDKKIIVILSFNHMWDLDIDWVESINETFLALRNKWAEVYFSWLGSDFQKIISKTKIYKELHKDNKIIKSTSEALNKLLGDNYHSF</sequence>
<feature type="transmembrane region" description="Helical" evidence="5">
    <location>
        <begin position="63"/>
        <end position="81"/>
    </location>
</feature>
<comment type="caution">
    <text evidence="7">The sequence shown here is derived from an EMBL/GenBank/DDBJ whole genome shotgun (WGS) entry which is preliminary data.</text>
</comment>
<dbReference type="PANTHER" id="PTHR11814">
    <property type="entry name" value="SULFATE TRANSPORTER"/>
    <property type="match status" value="1"/>
</dbReference>
<keyword evidence="2 5" id="KW-0812">Transmembrane</keyword>
<evidence type="ECO:0000313" key="7">
    <source>
        <dbReference type="EMBL" id="EKE29622.1"/>
    </source>
</evidence>
<feature type="transmembrane region" description="Helical" evidence="5">
    <location>
        <begin position="163"/>
        <end position="180"/>
    </location>
</feature>
<dbReference type="EMBL" id="AMFJ01000135">
    <property type="protein sequence ID" value="EKE29622.1"/>
    <property type="molecule type" value="Genomic_DNA"/>
</dbReference>
<feature type="transmembrane region" description="Helical" evidence="5">
    <location>
        <begin position="290"/>
        <end position="310"/>
    </location>
</feature>
<keyword evidence="3 5" id="KW-1133">Transmembrane helix</keyword>